<dbReference type="Proteomes" id="UP000005632">
    <property type="component" value="Chromosome"/>
</dbReference>
<evidence type="ECO:0000256" key="5">
    <source>
        <dbReference type="SAM" id="Phobius"/>
    </source>
</evidence>
<feature type="transmembrane region" description="Helical" evidence="5">
    <location>
        <begin position="233"/>
        <end position="254"/>
    </location>
</feature>
<feature type="transmembrane region" description="Helical" evidence="5">
    <location>
        <begin position="327"/>
        <end position="351"/>
    </location>
</feature>
<gene>
    <name evidence="7" type="ordered locus">SpiGrapes_1848</name>
</gene>
<dbReference type="InterPro" id="IPR020846">
    <property type="entry name" value="MFS_dom"/>
</dbReference>
<feature type="transmembrane region" description="Helical" evidence="5">
    <location>
        <begin position="182"/>
        <end position="201"/>
    </location>
</feature>
<evidence type="ECO:0000256" key="3">
    <source>
        <dbReference type="ARBA" id="ARBA00022989"/>
    </source>
</evidence>
<organism evidence="7 8">
    <name type="scientific">Sphaerochaeta pleomorpha (strain ATCC BAA-1885 / DSM 22778 / Grapes)</name>
    <dbReference type="NCBI Taxonomy" id="158190"/>
    <lineage>
        <taxon>Bacteria</taxon>
        <taxon>Pseudomonadati</taxon>
        <taxon>Spirochaetota</taxon>
        <taxon>Spirochaetia</taxon>
        <taxon>Spirochaetales</taxon>
        <taxon>Sphaerochaetaceae</taxon>
        <taxon>Sphaerochaeta</taxon>
    </lineage>
</organism>
<protein>
    <submittedName>
        <fullName evidence="7">Major Facilitator Superfamily transporter</fullName>
    </submittedName>
</protein>
<dbReference type="STRING" id="158190.SpiGrapes_1848"/>
<dbReference type="Pfam" id="PF07690">
    <property type="entry name" value="MFS_1"/>
    <property type="match status" value="1"/>
</dbReference>
<feature type="transmembrane region" description="Helical" evidence="5">
    <location>
        <begin position="394"/>
        <end position="412"/>
    </location>
</feature>
<keyword evidence="4 5" id="KW-0472">Membrane</keyword>
<evidence type="ECO:0000256" key="4">
    <source>
        <dbReference type="ARBA" id="ARBA00023136"/>
    </source>
</evidence>
<evidence type="ECO:0000313" key="8">
    <source>
        <dbReference type="Proteomes" id="UP000005632"/>
    </source>
</evidence>
<feature type="transmembrane region" description="Helical" evidence="5">
    <location>
        <begin position="143"/>
        <end position="162"/>
    </location>
</feature>
<feature type="transmembrane region" description="Helical" evidence="5">
    <location>
        <begin position="363"/>
        <end position="382"/>
    </location>
</feature>
<dbReference type="OrthoDB" id="8596007at2"/>
<feature type="transmembrane region" description="Helical" evidence="5">
    <location>
        <begin position="83"/>
        <end position="102"/>
    </location>
</feature>
<dbReference type="InterPro" id="IPR036259">
    <property type="entry name" value="MFS_trans_sf"/>
</dbReference>
<reference evidence="7 8" key="1">
    <citation type="submission" date="2011-11" db="EMBL/GenBank/DDBJ databases">
        <title>Complete sequence of Spirochaeta sp. grapes.</title>
        <authorList>
            <consortium name="US DOE Joint Genome Institute"/>
            <person name="Lucas S."/>
            <person name="Han J."/>
            <person name="Lapidus A."/>
            <person name="Cheng J.-F."/>
            <person name="Goodwin L."/>
            <person name="Pitluck S."/>
            <person name="Peters L."/>
            <person name="Ovchinnikova G."/>
            <person name="Munk A.C."/>
            <person name="Detter J.C."/>
            <person name="Han C."/>
            <person name="Tapia R."/>
            <person name="Land M."/>
            <person name="Hauser L."/>
            <person name="Kyrpides N."/>
            <person name="Ivanova N."/>
            <person name="Pagani I."/>
            <person name="Ritalahtilisa K."/>
            <person name="Loeffler F."/>
            <person name="Woyke T."/>
        </authorList>
    </citation>
    <scope>NUCLEOTIDE SEQUENCE [LARGE SCALE GENOMIC DNA]</scope>
    <source>
        <strain evidence="8">ATCC BAA-1885 / DSM 22778 / Grapes</strain>
    </source>
</reference>
<feature type="transmembrane region" description="Helical" evidence="5">
    <location>
        <begin position="108"/>
        <end position="131"/>
    </location>
</feature>
<feature type="domain" description="Major facilitator superfamily (MFS) profile" evidence="6">
    <location>
        <begin position="16"/>
        <end position="417"/>
    </location>
</feature>
<keyword evidence="2 5" id="KW-0812">Transmembrane</keyword>
<dbReference type="EMBL" id="CP003155">
    <property type="protein sequence ID" value="AEV29642.1"/>
    <property type="molecule type" value="Genomic_DNA"/>
</dbReference>
<evidence type="ECO:0000256" key="2">
    <source>
        <dbReference type="ARBA" id="ARBA00022692"/>
    </source>
</evidence>
<sequence length="437" mass="48249">MKSVKVYRYRWLILFSLMLLVLAVEIQWMNLAPIGRVANLYYTGQLYVKFSSPVDLLSLTYMLVFVFASIPSSYAIHRFGINVSIRIACSLIIFASLSKAIYVSSFTIFLFSQFVMAIAQALVLNSITEIVSRWFSIRERGMAVGIVSASQYLSLGVVMVFSPLWVVTEADSALYGNGFERMILIYSIICSVFALIAALLIREKPPTPSSLFQTDDQSSFFRSLLVIKANPSLRGLIVIFSIGWGVLMTFLSKVDLVSSLMGFPDSNGIIGISLLGGGMVGAIVMPSLSDRFRKRKFFYVLCSICSIPGLLMLLFSQNIGQVVFSPWIISIIGVAIFGFCVLSTIPIGLQYAAELGQGVSEEIIQAILMLCSQAFGAIIMLVTIFSEGLYTERLLVVLATLLFAAMIGSTFLKESPLIVTEEERLTTVIEKEIVHLQ</sequence>
<feature type="transmembrane region" description="Helical" evidence="5">
    <location>
        <begin position="56"/>
        <end position="76"/>
    </location>
</feature>
<dbReference type="eggNOG" id="COG2211">
    <property type="taxonomic scope" value="Bacteria"/>
</dbReference>
<dbReference type="HOGENOM" id="CLU_613795_0_0_12"/>
<feature type="transmembrane region" description="Helical" evidence="5">
    <location>
        <begin position="297"/>
        <end position="315"/>
    </location>
</feature>
<dbReference type="Gene3D" id="1.20.1250.20">
    <property type="entry name" value="MFS general substrate transporter like domains"/>
    <property type="match status" value="2"/>
</dbReference>
<evidence type="ECO:0000256" key="1">
    <source>
        <dbReference type="ARBA" id="ARBA00004141"/>
    </source>
</evidence>
<name>G8QY77_SPHPG</name>
<keyword evidence="8" id="KW-1185">Reference proteome</keyword>
<dbReference type="InterPro" id="IPR011701">
    <property type="entry name" value="MFS"/>
</dbReference>
<dbReference type="PANTHER" id="PTHR10924">
    <property type="entry name" value="MAJOR FACILITATOR SUPERFAMILY PROTEIN-RELATED"/>
    <property type="match status" value="1"/>
</dbReference>
<evidence type="ECO:0000259" key="6">
    <source>
        <dbReference type="PROSITE" id="PS50850"/>
    </source>
</evidence>
<dbReference type="PANTHER" id="PTHR10924:SF6">
    <property type="entry name" value="SOLUTE CARRIER FAMILY 49 MEMBER A3"/>
    <property type="match status" value="1"/>
</dbReference>
<feature type="transmembrane region" description="Helical" evidence="5">
    <location>
        <begin position="266"/>
        <end position="285"/>
    </location>
</feature>
<proteinExistence type="predicted"/>
<dbReference type="PROSITE" id="PS50850">
    <property type="entry name" value="MFS"/>
    <property type="match status" value="1"/>
</dbReference>
<comment type="subcellular location">
    <subcellularLocation>
        <location evidence="1">Membrane</location>
        <topology evidence="1">Multi-pass membrane protein</topology>
    </subcellularLocation>
</comment>
<keyword evidence="3 5" id="KW-1133">Transmembrane helix</keyword>
<dbReference type="AlphaFoldDB" id="G8QY77"/>
<dbReference type="KEGG" id="sgp:SpiGrapes_1848"/>
<evidence type="ECO:0000313" key="7">
    <source>
        <dbReference type="EMBL" id="AEV29642.1"/>
    </source>
</evidence>
<dbReference type="SUPFAM" id="SSF103473">
    <property type="entry name" value="MFS general substrate transporter"/>
    <property type="match status" value="1"/>
</dbReference>
<dbReference type="GO" id="GO:0022857">
    <property type="term" value="F:transmembrane transporter activity"/>
    <property type="evidence" value="ECO:0007669"/>
    <property type="project" value="InterPro"/>
</dbReference>
<accession>G8QY77</accession>
<dbReference type="InterPro" id="IPR049680">
    <property type="entry name" value="FLVCR1-2_SLC49-like"/>
</dbReference>
<dbReference type="GO" id="GO:0016020">
    <property type="term" value="C:membrane"/>
    <property type="evidence" value="ECO:0007669"/>
    <property type="project" value="UniProtKB-SubCell"/>
</dbReference>
<dbReference type="RefSeq" id="WP_014270485.1">
    <property type="nucleotide sequence ID" value="NC_016633.1"/>
</dbReference>